<keyword evidence="2" id="KW-0732">Signal</keyword>
<dbReference type="InterPro" id="IPR011990">
    <property type="entry name" value="TPR-like_helical_dom_sf"/>
</dbReference>
<feature type="repeat" description="TPR" evidence="1">
    <location>
        <begin position="128"/>
        <end position="161"/>
    </location>
</feature>
<dbReference type="PROSITE" id="PS50005">
    <property type="entry name" value="TPR"/>
    <property type="match status" value="2"/>
</dbReference>
<dbReference type="InterPro" id="IPR019734">
    <property type="entry name" value="TPR_rpt"/>
</dbReference>
<comment type="caution">
    <text evidence="3">The sequence shown here is derived from an EMBL/GenBank/DDBJ whole genome shotgun (WGS) entry which is preliminary data.</text>
</comment>
<organism evidence="3 4">
    <name type="scientific">Pseudomethylobacillus aquaticus</name>
    <dbReference type="NCBI Taxonomy" id="2676064"/>
    <lineage>
        <taxon>Bacteria</taxon>
        <taxon>Pseudomonadati</taxon>
        <taxon>Pseudomonadota</taxon>
        <taxon>Betaproteobacteria</taxon>
        <taxon>Nitrosomonadales</taxon>
        <taxon>Methylophilaceae</taxon>
        <taxon>Pseudomethylobacillus</taxon>
    </lineage>
</organism>
<evidence type="ECO:0000256" key="2">
    <source>
        <dbReference type="SAM" id="SignalP"/>
    </source>
</evidence>
<sequence>MAMKFTKTLAGFSALLLSNTLQAAPLGGPVVPTKAATEASAEVASTLPEPAGRIQACEVLKPEDNSKLDMIAQVLQDRKSYAAIAFLDAAAIKSPRADLLRANSLRQVGSLVQATALYQQLLGSCVAAYAYQGIGLVLSQQNQHAESAKYLSRAASLAPIDSVIRGDFGYALMKSGNKQRALQEYLTAIELDRNNSLAVNNLLSLMIEQGHYEKARRFSEIYGVDAEQLSRLMPATQKTAAAQMPANNPAQAVAPTRIASLPEKTVQYQNTECQGGTVCTGILSTTLQWSIE</sequence>
<proteinExistence type="predicted"/>
<dbReference type="AlphaFoldDB" id="A0A3N0V606"/>
<accession>A0A3N0V606</accession>
<reference evidence="3 4" key="1">
    <citation type="submission" date="2018-10" db="EMBL/GenBank/DDBJ databases">
        <authorList>
            <person name="Chen W.-M."/>
        </authorList>
    </citation>
    <scope>NUCLEOTIDE SEQUENCE [LARGE SCALE GENOMIC DNA]</scope>
    <source>
        <strain evidence="3 4">H-5</strain>
    </source>
</reference>
<dbReference type="Gene3D" id="1.25.40.10">
    <property type="entry name" value="Tetratricopeptide repeat domain"/>
    <property type="match status" value="1"/>
</dbReference>
<dbReference type="EMBL" id="RJVP01000001">
    <property type="protein sequence ID" value="ROH88133.1"/>
    <property type="molecule type" value="Genomic_DNA"/>
</dbReference>
<dbReference type="Pfam" id="PF13181">
    <property type="entry name" value="TPR_8"/>
    <property type="match status" value="2"/>
</dbReference>
<feature type="repeat" description="TPR" evidence="1">
    <location>
        <begin position="162"/>
        <end position="195"/>
    </location>
</feature>
<dbReference type="Proteomes" id="UP000275137">
    <property type="component" value="Unassembled WGS sequence"/>
</dbReference>
<protein>
    <submittedName>
        <fullName evidence="3">Uncharacterized protein</fullName>
    </submittedName>
</protein>
<keyword evidence="1" id="KW-0802">TPR repeat</keyword>
<evidence type="ECO:0000256" key="1">
    <source>
        <dbReference type="PROSITE-ProRule" id="PRU00339"/>
    </source>
</evidence>
<dbReference type="SMART" id="SM00028">
    <property type="entry name" value="TPR"/>
    <property type="match status" value="2"/>
</dbReference>
<gene>
    <name evidence="3" type="ORF">ED236_01255</name>
</gene>
<evidence type="ECO:0000313" key="3">
    <source>
        <dbReference type="EMBL" id="ROH88133.1"/>
    </source>
</evidence>
<feature type="signal peptide" evidence="2">
    <location>
        <begin position="1"/>
        <end position="23"/>
    </location>
</feature>
<feature type="chain" id="PRO_5018315249" evidence="2">
    <location>
        <begin position="24"/>
        <end position="292"/>
    </location>
</feature>
<name>A0A3N0V606_9PROT</name>
<evidence type="ECO:0000313" key="4">
    <source>
        <dbReference type="Proteomes" id="UP000275137"/>
    </source>
</evidence>
<keyword evidence="4" id="KW-1185">Reference proteome</keyword>
<dbReference type="SUPFAM" id="SSF48452">
    <property type="entry name" value="TPR-like"/>
    <property type="match status" value="1"/>
</dbReference>